<dbReference type="PANTHER" id="PTHR40043">
    <property type="entry name" value="UPF0719 INNER MEMBRANE PROTEIN YJFL"/>
    <property type="match status" value="1"/>
</dbReference>
<dbReference type="Pfam" id="PF03994">
    <property type="entry name" value="DUF350"/>
    <property type="match status" value="1"/>
</dbReference>
<feature type="transmembrane region" description="Helical" evidence="7">
    <location>
        <begin position="20"/>
        <end position="40"/>
    </location>
</feature>
<keyword evidence="3" id="KW-1003">Cell membrane</keyword>
<evidence type="ECO:0000313" key="9">
    <source>
        <dbReference type="Proteomes" id="UP000502699"/>
    </source>
</evidence>
<evidence type="ECO:0000256" key="1">
    <source>
        <dbReference type="ARBA" id="ARBA00004651"/>
    </source>
</evidence>
<name>A0A6G7VFM6_9GAMM</name>
<evidence type="ECO:0000256" key="3">
    <source>
        <dbReference type="ARBA" id="ARBA00022475"/>
    </source>
</evidence>
<evidence type="ECO:0000313" key="8">
    <source>
        <dbReference type="EMBL" id="QIK38883.1"/>
    </source>
</evidence>
<evidence type="ECO:0000256" key="5">
    <source>
        <dbReference type="ARBA" id="ARBA00022989"/>
    </source>
</evidence>
<comment type="similarity">
    <text evidence="2">Belongs to the UPF0719 family.</text>
</comment>
<protein>
    <submittedName>
        <fullName evidence="8">DUF350 domain-containing protein</fullName>
    </submittedName>
</protein>
<keyword evidence="4 7" id="KW-0812">Transmembrane</keyword>
<organism evidence="8 9">
    <name type="scientific">Caldichromatium japonicum</name>
    <dbReference type="NCBI Taxonomy" id="2699430"/>
    <lineage>
        <taxon>Bacteria</taxon>
        <taxon>Pseudomonadati</taxon>
        <taxon>Pseudomonadota</taxon>
        <taxon>Gammaproteobacteria</taxon>
        <taxon>Chromatiales</taxon>
        <taxon>Chromatiaceae</taxon>
        <taxon>Caldichromatium</taxon>
    </lineage>
</organism>
<evidence type="ECO:0000256" key="4">
    <source>
        <dbReference type="ARBA" id="ARBA00022692"/>
    </source>
</evidence>
<dbReference type="InterPro" id="IPR007140">
    <property type="entry name" value="DUF350"/>
</dbReference>
<feature type="transmembrane region" description="Helical" evidence="7">
    <location>
        <begin position="52"/>
        <end position="72"/>
    </location>
</feature>
<evidence type="ECO:0000256" key="2">
    <source>
        <dbReference type="ARBA" id="ARBA00005779"/>
    </source>
</evidence>
<evidence type="ECO:0000256" key="6">
    <source>
        <dbReference type="ARBA" id="ARBA00023136"/>
    </source>
</evidence>
<gene>
    <name evidence="8" type="ORF">GWK36_13830</name>
</gene>
<dbReference type="KEGG" id="cjap:GWK36_13830"/>
<sequence length="141" mass="14742">MTETLASLWQALTSGLPLLLWHLALTLGLLLAGISLYTKLTPFREYELIRQGTLAAGLTLGAAWIALAIPLAVTLATSQFWLDILLWGMVAVAIQLLTFGVCVLVARDLPAAIAADNRAAALHLAGVQLAVALLNAGAMAG</sequence>
<keyword evidence="9" id="KW-1185">Reference proteome</keyword>
<keyword evidence="6 7" id="KW-0472">Membrane</keyword>
<feature type="transmembrane region" description="Helical" evidence="7">
    <location>
        <begin position="119"/>
        <end position="140"/>
    </location>
</feature>
<feature type="transmembrane region" description="Helical" evidence="7">
    <location>
        <begin position="84"/>
        <end position="107"/>
    </location>
</feature>
<dbReference type="RefSeq" id="WP_166271984.1">
    <property type="nucleotide sequence ID" value="NZ_CP048029.1"/>
</dbReference>
<comment type="subcellular location">
    <subcellularLocation>
        <location evidence="1">Cell membrane</location>
        <topology evidence="1">Multi-pass membrane protein</topology>
    </subcellularLocation>
</comment>
<evidence type="ECO:0000256" key="7">
    <source>
        <dbReference type="SAM" id="Phobius"/>
    </source>
</evidence>
<dbReference type="EMBL" id="CP048029">
    <property type="protein sequence ID" value="QIK38883.1"/>
    <property type="molecule type" value="Genomic_DNA"/>
</dbReference>
<proteinExistence type="inferred from homology"/>
<dbReference type="AlphaFoldDB" id="A0A6G7VFM6"/>
<keyword evidence="5 7" id="KW-1133">Transmembrane helix</keyword>
<accession>A0A6G7VFM6</accession>
<reference evidence="9" key="1">
    <citation type="submission" date="2020-01" db="EMBL/GenBank/DDBJ databases">
        <title>Caldichromatium gen. nov., sp. nov., a thermophilic purple sulfur bacterium member of the family Chromatiaceae isolated from Nakabusa hot spring, Japan.</title>
        <authorList>
            <person name="Saini M.K."/>
            <person name="Hanada S."/>
            <person name="Tank M."/>
        </authorList>
    </citation>
    <scope>NUCLEOTIDE SEQUENCE [LARGE SCALE GENOMIC DNA]</scope>
    <source>
        <strain evidence="9">No.7</strain>
    </source>
</reference>
<dbReference type="Proteomes" id="UP000502699">
    <property type="component" value="Chromosome"/>
</dbReference>
<dbReference type="GO" id="GO:0005886">
    <property type="term" value="C:plasma membrane"/>
    <property type="evidence" value="ECO:0007669"/>
    <property type="project" value="UniProtKB-SubCell"/>
</dbReference>
<dbReference type="PANTHER" id="PTHR40043:SF1">
    <property type="entry name" value="UPF0719 INNER MEMBRANE PROTEIN YJFL"/>
    <property type="match status" value="1"/>
</dbReference>